<dbReference type="SUPFAM" id="SSF46689">
    <property type="entry name" value="Homeodomain-like"/>
    <property type="match status" value="2"/>
</dbReference>
<dbReference type="InterPro" id="IPR050863">
    <property type="entry name" value="CenT-Element_Derived"/>
</dbReference>
<evidence type="ECO:0000313" key="5">
    <source>
        <dbReference type="Proteomes" id="UP000276133"/>
    </source>
</evidence>
<dbReference type="GO" id="GO:0005634">
    <property type="term" value="C:nucleus"/>
    <property type="evidence" value="ECO:0007669"/>
    <property type="project" value="TreeGrafter"/>
</dbReference>
<evidence type="ECO:0000313" key="4">
    <source>
        <dbReference type="EMBL" id="RNA05594.1"/>
    </source>
</evidence>
<feature type="domain" description="HTH CENPB-type" evidence="3">
    <location>
        <begin position="81"/>
        <end position="157"/>
    </location>
</feature>
<evidence type="ECO:0000256" key="1">
    <source>
        <dbReference type="ARBA" id="ARBA00023125"/>
    </source>
</evidence>
<organism evidence="4 5">
    <name type="scientific">Brachionus plicatilis</name>
    <name type="common">Marine rotifer</name>
    <name type="synonym">Brachionus muelleri</name>
    <dbReference type="NCBI Taxonomy" id="10195"/>
    <lineage>
        <taxon>Eukaryota</taxon>
        <taxon>Metazoa</taxon>
        <taxon>Spiralia</taxon>
        <taxon>Gnathifera</taxon>
        <taxon>Rotifera</taxon>
        <taxon>Eurotatoria</taxon>
        <taxon>Monogononta</taxon>
        <taxon>Pseudotrocha</taxon>
        <taxon>Ploima</taxon>
        <taxon>Brachionidae</taxon>
        <taxon>Brachionus</taxon>
    </lineage>
</organism>
<accession>A0A3M7Q2Y4</accession>
<dbReference type="Pfam" id="PF03221">
    <property type="entry name" value="HTH_Tnp_Tc5"/>
    <property type="match status" value="1"/>
</dbReference>
<dbReference type="OrthoDB" id="125347at2759"/>
<dbReference type="InterPro" id="IPR009057">
    <property type="entry name" value="Homeodomain-like_sf"/>
</dbReference>
<protein>
    <submittedName>
        <fullName evidence="4">Jerky homolog-like</fullName>
    </submittedName>
</protein>
<keyword evidence="2" id="KW-0539">Nucleus</keyword>
<evidence type="ECO:0000259" key="3">
    <source>
        <dbReference type="PROSITE" id="PS51253"/>
    </source>
</evidence>
<proteinExistence type="predicted"/>
<dbReference type="Pfam" id="PF04218">
    <property type="entry name" value="CENP-B_N"/>
    <property type="match status" value="1"/>
</dbReference>
<keyword evidence="5" id="KW-1185">Reference proteome</keyword>
<dbReference type="InterPro" id="IPR006600">
    <property type="entry name" value="HTH_CenpB_DNA-bd_dom"/>
</dbReference>
<sequence length="206" mass="23558">MYRVRRIKKNGKPVLETASNSKKRNRLDFLQKEEIIKKIRLGFGHVKVAGDFNIGISTVYKIWKNENNLAMYSEENPNSPLLKSLKGSDFPLVDQALKTWFFQERANNNFLSMPILSEKALQFYNMFKEQQCGQKPFQGSIGLAQKFCTRYGIKSNKAHGESLSADNIAAEDFVKNFQNLISGYSTHQIYNADECGLNYYCLPTSS</sequence>
<reference evidence="4 5" key="1">
    <citation type="journal article" date="2018" name="Sci. Rep.">
        <title>Genomic signatures of local adaptation to the degree of environmental predictability in rotifers.</title>
        <authorList>
            <person name="Franch-Gras L."/>
            <person name="Hahn C."/>
            <person name="Garcia-Roger E.M."/>
            <person name="Carmona M.J."/>
            <person name="Serra M."/>
            <person name="Gomez A."/>
        </authorList>
    </citation>
    <scope>NUCLEOTIDE SEQUENCE [LARGE SCALE GENOMIC DNA]</scope>
    <source>
        <strain evidence="4">HYR1</strain>
    </source>
</reference>
<dbReference type="PANTHER" id="PTHR19303:SF16">
    <property type="entry name" value="JERKY PROTEIN HOMOLOG-LIKE"/>
    <property type="match status" value="1"/>
</dbReference>
<dbReference type="PROSITE" id="PS51253">
    <property type="entry name" value="HTH_CENPB"/>
    <property type="match status" value="1"/>
</dbReference>
<dbReference type="EMBL" id="REGN01007666">
    <property type="protein sequence ID" value="RNA05594.1"/>
    <property type="molecule type" value="Genomic_DNA"/>
</dbReference>
<dbReference type="PANTHER" id="PTHR19303">
    <property type="entry name" value="TRANSPOSON"/>
    <property type="match status" value="1"/>
</dbReference>
<dbReference type="AlphaFoldDB" id="A0A3M7Q2Y4"/>
<dbReference type="Gene3D" id="1.10.10.60">
    <property type="entry name" value="Homeodomain-like"/>
    <property type="match status" value="2"/>
</dbReference>
<dbReference type="GO" id="GO:0003677">
    <property type="term" value="F:DNA binding"/>
    <property type="evidence" value="ECO:0007669"/>
    <property type="project" value="UniProtKB-KW"/>
</dbReference>
<gene>
    <name evidence="4" type="ORF">BpHYR1_052593</name>
</gene>
<evidence type="ECO:0000256" key="2">
    <source>
        <dbReference type="ARBA" id="ARBA00023242"/>
    </source>
</evidence>
<name>A0A3M7Q2Y4_BRAPC</name>
<keyword evidence="1" id="KW-0238">DNA-binding</keyword>
<dbReference type="STRING" id="10195.A0A3M7Q2Y4"/>
<comment type="caution">
    <text evidence="4">The sequence shown here is derived from an EMBL/GenBank/DDBJ whole genome shotgun (WGS) entry which is preliminary data.</text>
</comment>
<dbReference type="InterPro" id="IPR007889">
    <property type="entry name" value="HTH_Psq"/>
</dbReference>
<dbReference type="Proteomes" id="UP000276133">
    <property type="component" value="Unassembled WGS sequence"/>
</dbReference>